<keyword evidence="2" id="KW-1185">Reference proteome</keyword>
<evidence type="ECO:0000313" key="1">
    <source>
        <dbReference type="EMBL" id="KAH7915253.1"/>
    </source>
</evidence>
<dbReference type="Proteomes" id="UP000790377">
    <property type="component" value="Unassembled WGS sequence"/>
</dbReference>
<protein>
    <submittedName>
        <fullName evidence="1">Uncharacterized protein</fullName>
    </submittedName>
</protein>
<dbReference type="EMBL" id="MU267602">
    <property type="protein sequence ID" value="KAH7915253.1"/>
    <property type="molecule type" value="Genomic_DNA"/>
</dbReference>
<comment type="caution">
    <text evidence="1">The sequence shown here is derived from an EMBL/GenBank/DDBJ whole genome shotgun (WGS) entry which is preliminary data.</text>
</comment>
<accession>A0ACB8AR47</accession>
<reference evidence="1" key="1">
    <citation type="journal article" date="2021" name="New Phytol.">
        <title>Evolutionary innovations through gain and loss of genes in the ectomycorrhizal Boletales.</title>
        <authorList>
            <person name="Wu G."/>
            <person name="Miyauchi S."/>
            <person name="Morin E."/>
            <person name="Kuo A."/>
            <person name="Drula E."/>
            <person name="Varga T."/>
            <person name="Kohler A."/>
            <person name="Feng B."/>
            <person name="Cao Y."/>
            <person name="Lipzen A."/>
            <person name="Daum C."/>
            <person name="Hundley H."/>
            <person name="Pangilinan J."/>
            <person name="Johnson J."/>
            <person name="Barry K."/>
            <person name="LaButti K."/>
            <person name="Ng V."/>
            <person name="Ahrendt S."/>
            <person name="Min B."/>
            <person name="Choi I.G."/>
            <person name="Park H."/>
            <person name="Plett J.M."/>
            <person name="Magnuson J."/>
            <person name="Spatafora J.W."/>
            <person name="Nagy L.G."/>
            <person name="Henrissat B."/>
            <person name="Grigoriev I.V."/>
            <person name="Yang Z.L."/>
            <person name="Xu J."/>
            <person name="Martin F.M."/>
        </authorList>
    </citation>
    <scope>NUCLEOTIDE SEQUENCE</scope>
    <source>
        <strain evidence="1">ATCC 28755</strain>
    </source>
</reference>
<gene>
    <name evidence="1" type="ORF">BJ138DRAFT_1077657</name>
</gene>
<organism evidence="1 2">
    <name type="scientific">Hygrophoropsis aurantiaca</name>
    <dbReference type="NCBI Taxonomy" id="72124"/>
    <lineage>
        <taxon>Eukaryota</taxon>
        <taxon>Fungi</taxon>
        <taxon>Dikarya</taxon>
        <taxon>Basidiomycota</taxon>
        <taxon>Agaricomycotina</taxon>
        <taxon>Agaricomycetes</taxon>
        <taxon>Agaricomycetidae</taxon>
        <taxon>Boletales</taxon>
        <taxon>Coniophorineae</taxon>
        <taxon>Hygrophoropsidaceae</taxon>
        <taxon>Hygrophoropsis</taxon>
    </lineage>
</organism>
<sequence>MTNCGICLDKPESPVSIPCGHVHCEKCLGLHISAGTDAMQSICPICRAPFYIAPLNPTYVPKKYHPFLLPSIRRLHVDLRFDDELDALQSKVDYLEESNAQLMEECEAHVEAEAQARLEARNAEAKLEHLLKKYKNMKKEYLNATASATDLANDHSNTSLEKYKPDNGGNQSISHQHSNALHISGTNSTDGREKSRPKRALPKSRQSIPELSPQSTDINSLDPPPHFRKRPRLGQC</sequence>
<proteinExistence type="predicted"/>
<name>A0ACB8AR47_9AGAM</name>
<evidence type="ECO:0000313" key="2">
    <source>
        <dbReference type="Proteomes" id="UP000790377"/>
    </source>
</evidence>